<accession>A0A7W7LWF1</accession>
<proteinExistence type="predicted"/>
<gene>
    <name evidence="2" type="ORF">FHS37_001747</name>
</gene>
<dbReference type="AlphaFoldDB" id="A0A7W7LWF1"/>
<dbReference type="EMBL" id="JACHJI010000002">
    <property type="protein sequence ID" value="MBB4897720.1"/>
    <property type="molecule type" value="Genomic_DNA"/>
</dbReference>
<feature type="region of interest" description="Disordered" evidence="1">
    <location>
        <begin position="1"/>
        <end position="22"/>
    </location>
</feature>
<organism evidence="2 3">
    <name type="scientific">Streptomyces griseomycini</name>
    <dbReference type="NCBI Taxonomy" id="66895"/>
    <lineage>
        <taxon>Bacteria</taxon>
        <taxon>Bacillati</taxon>
        <taxon>Actinomycetota</taxon>
        <taxon>Actinomycetes</taxon>
        <taxon>Kitasatosporales</taxon>
        <taxon>Streptomycetaceae</taxon>
        <taxon>Streptomyces</taxon>
    </lineage>
</organism>
<dbReference type="Proteomes" id="UP000579523">
    <property type="component" value="Unassembled WGS sequence"/>
</dbReference>
<comment type="caution">
    <text evidence="2">The sequence shown here is derived from an EMBL/GenBank/DDBJ whole genome shotgun (WGS) entry which is preliminary data.</text>
</comment>
<name>A0A7W7LWF1_9ACTN</name>
<keyword evidence="3" id="KW-1185">Reference proteome</keyword>
<sequence>MASFSAAHSRHQGGTSAARRPLPVTAAALTATAALLPSACGGDGDEPSDDTEGAGTGVWQTVPTASKKRGGCS</sequence>
<feature type="compositionally biased region" description="Acidic residues" evidence="1">
    <location>
        <begin position="43"/>
        <end position="52"/>
    </location>
</feature>
<evidence type="ECO:0000313" key="3">
    <source>
        <dbReference type="Proteomes" id="UP000579523"/>
    </source>
</evidence>
<protein>
    <submittedName>
        <fullName evidence="2">Uncharacterized protein</fullName>
    </submittedName>
</protein>
<evidence type="ECO:0000313" key="2">
    <source>
        <dbReference type="EMBL" id="MBB4897720.1"/>
    </source>
</evidence>
<evidence type="ECO:0000256" key="1">
    <source>
        <dbReference type="SAM" id="MobiDB-lite"/>
    </source>
</evidence>
<feature type="region of interest" description="Disordered" evidence="1">
    <location>
        <begin position="37"/>
        <end position="73"/>
    </location>
</feature>
<reference evidence="2 3" key="1">
    <citation type="submission" date="2020-08" db="EMBL/GenBank/DDBJ databases">
        <title>Genomic Encyclopedia of Type Strains, Phase III (KMG-III): the genomes of soil and plant-associated and newly described type strains.</title>
        <authorList>
            <person name="Whitman W."/>
        </authorList>
    </citation>
    <scope>NUCLEOTIDE SEQUENCE [LARGE SCALE GENOMIC DNA]</scope>
    <source>
        <strain evidence="2 3">CECT 3273</strain>
    </source>
</reference>